<proteinExistence type="predicted"/>
<organism evidence="1 2">
    <name type="scientific">Phialemonium atrogriseum</name>
    <dbReference type="NCBI Taxonomy" id="1093897"/>
    <lineage>
        <taxon>Eukaryota</taxon>
        <taxon>Fungi</taxon>
        <taxon>Dikarya</taxon>
        <taxon>Ascomycota</taxon>
        <taxon>Pezizomycotina</taxon>
        <taxon>Sordariomycetes</taxon>
        <taxon>Sordariomycetidae</taxon>
        <taxon>Cephalothecales</taxon>
        <taxon>Cephalothecaceae</taxon>
        <taxon>Phialemonium</taxon>
    </lineage>
</organism>
<dbReference type="RefSeq" id="XP_060285816.1">
    <property type="nucleotide sequence ID" value="XM_060425955.1"/>
</dbReference>
<protein>
    <submittedName>
        <fullName evidence="1">Uncharacterized protein</fullName>
    </submittedName>
</protein>
<comment type="caution">
    <text evidence="1">The sequence shown here is derived from an EMBL/GenBank/DDBJ whole genome shotgun (WGS) entry which is preliminary data.</text>
</comment>
<dbReference type="GeneID" id="85309142"/>
<accession>A0AAJ0FNT9</accession>
<dbReference type="Proteomes" id="UP001244011">
    <property type="component" value="Unassembled WGS sequence"/>
</dbReference>
<reference evidence="1" key="1">
    <citation type="submission" date="2023-06" db="EMBL/GenBank/DDBJ databases">
        <title>Genome-scale phylogeny and comparative genomics of the fungal order Sordariales.</title>
        <authorList>
            <consortium name="Lawrence Berkeley National Laboratory"/>
            <person name="Hensen N."/>
            <person name="Bonometti L."/>
            <person name="Westerberg I."/>
            <person name="Brannstrom I.O."/>
            <person name="Guillou S."/>
            <person name="Cros-Aarteil S."/>
            <person name="Calhoun S."/>
            <person name="Haridas S."/>
            <person name="Kuo A."/>
            <person name="Mondo S."/>
            <person name="Pangilinan J."/>
            <person name="Riley R."/>
            <person name="Labutti K."/>
            <person name="Andreopoulos B."/>
            <person name="Lipzen A."/>
            <person name="Chen C."/>
            <person name="Yanf M."/>
            <person name="Daum C."/>
            <person name="Ng V."/>
            <person name="Clum A."/>
            <person name="Steindorff A."/>
            <person name="Ohm R."/>
            <person name="Martin F."/>
            <person name="Silar P."/>
            <person name="Natvig D."/>
            <person name="Lalanne C."/>
            <person name="Gautier V."/>
            <person name="Ament-Velasquez S.L."/>
            <person name="Kruys A."/>
            <person name="Hutchinson M.I."/>
            <person name="Powell A.J."/>
            <person name="Barry K."/>
            <person name="Miller A.N."/>
            <person name="Grigoriev I.V."/>
            <person name="Debuchy R."/>
            <person name="Gladieux P."/>
            <person name="Thoren M.H."/>
            <person name="Johannesson H."/>
        </authorList>
    </citation>
    <scope>NUCLEOTIDE SEQUENCE</scope>
    <source>
        <strain evidence="1">8032-3</strain>
    </source>
</reference>
<gene>
    <name evidence="1" type="ORF">QBC33DRAFT_513100</name>
</gene>
<name>A0AAJ0FNT9_9PEZI</name>
<evidence type="ECO:0000313" key="2">
    <source>
        <dbReference type="Proteomes" id="UP001244011"/>
    </source>
</evidence>
<sequence>MAATPVTEFLLINLKTASAVEEAGTPANRALLDAISTLKQAGEGNRVFFGRQLENPSIGVIAVRCGWTREAVGCLGEAFFAYLRQRHSYEARTFDNIEVALSLGVLHRRLVTLVPFQV</sequence>
<evidence type="ECO:0000313" key="1">
    <source>
        <dbReference type="EMBL" id="KAK1769603.1"/>
    </source>
</evidence>
<dbReference type="EMBL" id="MU839002">
    <property type="protein sequence ID" value="KAK1769603.1"/>
    <property type="molecule type" value="Genomic_DNA"/>
</dbReference>
<keyword evidence="2" id="KW-1185">Reference proteome</keyword>
<dbReference type="AlphaFoldDB" id="A0AAJ0FNT9"/>